<dbReference type="PANTHER" id="PTHR22624:SF35">
    <property type="entry name" value="CYSTEINE PROTEASE ATG4A"/>
    <property type="match status" value="1"/>
</dbReference>
<evidence type="ECO:0000256" key="13">
    <source>
        <dbReference type="RuleBase" id="RU363115"/>
    </source>
</evidence>
<keyword evidence="10 13" id="KW-0072">Autophagy</keyword>
<dbReference type="InterPro" id="IPR005078">
    <property type="entry name" value="Peptidase_C54"/>
</dbReference>
<dbReference type="GO" id="GO:0035973">
    <property type="term" value="P:aggrephagy"/>
    <property type="evidence" value="ECO:0007669"/>
    <property type="project" value="TreeGrafter"/>
</dbReference>
<proteinExistence type="inferred from homology"/>
<keyword evidence="6" id="KW-0833">Ubl conjugation pathway</keyword>
<dbReference type="GO" id="GO:0015031">
    <property type="term" value="P:protein transport"/>
    <property type="evidence" value="ECO:0007669"/>
    <property type="project" value="UniProtKB-KW"/>
</dbReference>
<feature type="domain" description="Peptidase C54 catalytic" evidence="14">
    <location>
        <begin position="43"/>
        <end position="315"/>
    </location>
</feature>
<dbReference type="GO" id="GO:0034727">
    <property type="term" value="P:piecemeal microautophagy of the nucleus"/>
    <property type="evidence" value="ECO:0007669"/>
    <property type="project" value="TreeGrafter"/>
</dbReference>
<evidence type="ECO:0000313" key="16">
    <source>
        <dbReference type="Proteomes" id="UP000694700"/>
    </source>
</evidence>
<dbReference type="GO" id="GO:0000423">
    <property type="term" value="P:mitophagy"/>
    <property type="evidence" value="ECO:0007669"/>
    <property type="project" value="TreeGrafter"/>
</dbReference>
<dbReference type="InterPro" id="IPR046792">
    <property type="entry name" value="Peptidase_C54_cat"/>
</dbReference>
<dbReference type="GO" id="GO:0000045">
    <property type="term" value="P:autophagosome assembly"/>
    <property type="evidence" value="ECO:0007669"/>
    <property type="project" value="TreeGrafter"/>
</dbReference>
<organism evidence="15 16">
    <name type="scientific">Cyprinus carpio</name>
    <name type="common">Common carp</name>
    <dbReference type="NCBI Taxonomy" id="7962"/>
    <lineage>
        <taxon>Eukaryota</taxon>
        <taxon>Metazoa</taxon>
        <taxon>Chordata</taxon>
        <taxon>Craniata</taxon>
        <taxon>Vertebrata</taxon>
        <taxon>Euteleostomi</taxon>
        <taxon>Actinopterygii</taxon>
        <taxon>Neopterygii</taxon>
        <taxon>Teleostei</taxon>
        <taxon>Ostariophysi</taxon>
        <taxon>Cypriniformes</taxon>
        <taxon>Cyprinidae</taxon>
        <taxon>Cyprininae</taxon>
        <taxon>Cyprinus</taxon>
    </lineage>
</organism>
<evidence type="ECO:0000256" key="8">
    <source>
        <dbReference type="ARBA" id="ARBA00022807"/>
    </source>
</evidence>
<dbReference type="GO" id="GO:0016485">
    <property type="term" value="P:protein processing"/>
    <property type="evidence" value="ECO:0007669"/>
    <property type="project" value="TreeGrafter"/>
</dbReference>
<evidence type="ECO:0000256" key="2">
    <source>
        <dbReference type="ARBA" id="ARBA00010958"/>
    </source>
</evidence>
<dbReference type="Ensembl" id="ENSCCRT00015029817.1">
    <property type="protein sequence ID" value="ENSCCRP00015028798.1"/>
    <property type="gene ID" value="ENSCCRG00015011503.1"/>
</dbReference>
<evidence type="ECO:0000256" key="1">
    <source>
        <dbReference type="ARBA" id="ARBA00004496"/>
    </source>
</evidence>
<comment type="similarity">
    <text evidence="2 13">Belongs to the peptidase C54 family.</text>
</comment>
<keyword evidence="8" id="KW-0788">Thiol protease</keyword>
<evidence type="ECO:0000256" key="7">
    <source>
        <dbReference type="ARBA" id="ARBA00022801"/>
    </source>
</evidence>
<dbReference type="GO" id="GO:0006629">
    <property type="term" value="P:lipid metabolic process"/>
    <property type="evidence" value="ECO:0007669"/>
    <property type="project" value="UniProtKB-KW"/>
</dbReference>
<keyword evidence="4 13" id="KW-0963">Cytoplasm</keyword>
<keyword evidence="7 13" id="KW-0378">Hydrolase</keyword>
<dbReference type="GO" id="GO:0005737">
    <property type="term" value="C:cytoplasm"/>
    <property type="evidence" value="ECO:0007669"/>
    <property type="project" value="UniProtKB-SubCell"/>
</dbReference>
<dbReference type="Proteomes" id="UP000694700">
    <property type="component" value="Unplaced"/>
</dbReference>
<evidence type="ECO:0000256" key="12">
    <source>
        <dbReference type="ARBA" id="ARBA00029362"/>
    </source>
</evidence>
<evidence type="ECO:0000259" key="14">
    <source>
        <dbReference type="Pfam" id="PF03416"/>
    </source>
</evidence>
<sequence length="377" mass="43342">VLLFLAKYENQINAFSEFLEDLPDVDEPVWILGARYDLKTKKSELLSDVRSRLWFTYRKKFSPIGGTGPSSDAGWGCMLRCGQMILAQALVCRHLGRDWRWDPEKRQPKEYHRILHCFLDKKDSCYSIHQMAQMGVGEGKSVGEWYGPNTVAQVLKKLALFDDWNTLAVYVSMDNTVVIEDISQSCSETPHLQSQRPLDWRPLLLVIPLRMGINSINPVYIQAFKECFKMPQSCGVLGGKPNLAYYFIGFIDDELIYLDPHTTQQAVDTESGSAVDDQSYHCQRTPHRMKITSLDPSVALGFFCKSEEDFDSWCDLVQQELLKKRNLRMFELVEKHPSHWPPFVPPTKPEVQTTGAEFIESPDKLFESEEEFEILNV</sequence>
<evidence type="ECO:0000256" key="11">
    <source>
        <dbReference type="ARBA" id="ARBA00023098"/>
    </source>
</evidence>
<dbReference type="SUPFAM" id="SSF54001">
    <property type="entry name" value="Cysteine proteinases"/>
    <property type="match status" value="1"/>
</dbReference>
<comment type="catalytic activity">
    <reaction evidence="12">
        <text>[protein]-C-terminal L-amino acid-glycyl-phosphatidylethanolamide + H2O = [protein]-C-terminal L-amino acid-glycine + a 1,2-diacyl-sn-glycero-3-phosphoethanolamine</text>
        <dbReference type="Rhea" id="RHEA:67548"/>
        <dbReference type="Rhea" id="RHEA-COMP:17323"/>
        <dbReference type="Rhea" id="RHEA-COMP:17324"/>
        <dbReference type="ChEBI" id="CHEBI:15377"/>
        <dbReference type="ChEBI" id="CHEBI:64612"/>
        <dbReference type="ChEBI" id="CHEBI:172940"/>
        <dbReference type="ChEBI" id="CHEBI:172941"/>
    </reaction>
    <physiologicalReaction direction="left-to-right" evidence="12">
        <dbReference type="Rhea" id="RHEA:67549"/>
    </physiologicalReaction>
</comment>
<evidence type="ECO:0000256" key="4">
    <source>
        <dbReference type="ARBA" id="ARBA00022490"/>
    </source>
</evidence>
<dbReference type="AlphaFoldDB" id="A0A8C1YT89"/>
<comment type="function">
    <text evidence="13">Cysteine protease that plays a key role in autophagy by mediating both proteolytic activation and delipidation of ATG8 family proteins.</text>
</comment>
<evidence type="ECO:0000313" key="15">
    <source>
        <dbReference type="Ensembl" id="ENSCCRP00015028798.1"/>
    </source>
</evidence>
<keyword evidence="5 13" id="KW-0645">Protease</keyword>
<reference evidence="15" key="1">
    <citation type="submission" date="2025-08" db="UniProtKB">
        <authorList>
            <consortium name="Ensembl"/>
        </authorList>
    </citation>
    <scope>IDENTIFICATION</scope>
</reference>
<keyword evidence="11" id="KW-0443">Lipid metabolism</keyword>
<dbReference type="PANTHER" id="PTHR22624">
    <property type="entry name" value="CYSTEINE PROTEASE ATG4"/>
    <property type="match status" value="1"/>
</dbReference>
<dbReference type="GO" id="GO:0004197">
    <property type="term" value="F:cysteine-type endopeptidase activity"/>
    <property type="evidence" value="ECO:0007669"/>
    <property type="project" value="TreeGrafter"/>
</dbReference>
<keyword evidence="3" id="KW-0813">Transport</keyword>
<evidence type="ECO:0000256" key="6">
    <source>
        <dbReference type="ARBA" id="ARBA00022786"/>
    </source>
</evidence>
<evidence type="ECO:0000256" key="9">
    <source>
        <dbReference type="ARBA" id="ARBA00022927"/>
    </source>
</evidence>
<evidence type="ECO:0000256" key="10">
    <source>
        <dbReference type="ARBA" id="ARBA00023006"/>
    </source>
</evidence>
<keyword evidence="9 13" id="KW-0653">Protein transport</keyword>
<dbReference type="GO" id="GO:0019786">
    <property type="term" value="F:protein-phosphatidylethanolamide deconjugating activity"/>
    <property type="evidence" value="ECO:0007669"/>
    <property type="project" value="InterPro"/>
</dbReference>
<dbReference type="InterPro" id="IPR038765">
    <property type="entry name" value="Papain-like_cys_pep_sf"/>
</dbReference>
<evidence type="ECO:0000256" key="3">
    <source>
        <dbReference type="ARBA" id="ARBA00022448"/>
    </source>
</evidence>
<protein>
    <recommendedName>
        <fullName evidence="13">Cysteine protease</fullName>
        <ecNumber evidence="13">3.4.22.-</ecNumber>
    </recommendedName>
</protein>
<accession>A0A8C1YT89</accession>
<comment type="subcellular location">
    <subcellularLocation>
        <location evidence="1 13">Cytoplasm</location>
    </subcellularLocation>
</comment>
<name>A0A8C1YT89_CYPCA</name>
<dbReference type="Pfam" id="PF03416">
    <property type="entry name" value="Peptidase_C54"/>
    <property type="match status" value="1"/>
</dbReference>
<dbReference type="EC" id="3.4.22.-" evidence="13"/>
<evidence type="ECO:0000256" key="5">
    <source>
        <dbReference type="ARBA" id="ARBA00022670"/>
    </source>
</evidence>